<keyword evidence="2" id="KW-0560">Oxidoreductase</keyword>
<dbReference type="GO" id="GO:0016491">
    <property type="term" value="F:oxidoreductase activity"/>
    <property type="evidence" value="ECO:0007669"/>
    <property type="project" value="UniProtKB-KW"/>
</dbReference>
<name>A0A0M0I4Q0_9VIBR</name>
<dbReference type="PATRIC" id="fig|171383.3.peg.570"/>
<accession>A0A0M0I4Q0</accession>
<dbReference type="PRINTS" id="PR00080">
    <property type="entry name" value="SDRFAMILY"/>
</dbReference>
<evidence type="ECO:0000256" key="1">
    <source>
        <dbReference type="ARBA" id="ARBA00006484"/>
    </source>
</evidence>
<evidence type="ECO:0000313" key="6">
    <source>
        <dbReference type="Proteomes" id="UP000037530"/>
    </source>
</evidence>
<evidence type="ECO:0000313" key="5">
    <source>
        <dbReference type="EMBL" id="KOO09301.1"/>
    </source>
</evidence>
<dbReference type="STRING" id="171383.AKJ31_02790"/>
<dbReference type="SMART" id="SM00822">
    <property type="entry name" value="PKS_KR"/>
    <property type="match status" value="1"/>
</dbReference>
<sequence>MDLNGKYVLLTGASGGIGKALANSLAVQGAKLLLVARNGNKLSELIQSLPNSEEHQCLSADLATQDGLILLRNKAREYLQQNKKISVVINNAGTNQFRFLAQREPNSIKQEIELNLTTPILLTQSALTWLQRPGIILNIGSTFGSIGYPGYSTYCAAKSGLQRFSEAMDRELDGAGVRVLYLAPRATDTELNSDRVNQLNKTLGNHCDSPQVVADHVVTMLQKETSAKWIGWPEKLFARINQIFPSLVTSSIRKQQQTIHDFIQQAEK</sequence>
<evidence type="ECO:0000259" key="4">
    <source>
        <dbReference type="SMART" id="SM00822"/>
    </source>
</evidence>
<dbReference type="GO" id="GO:0016020">
    <property type="term" value="C:membrane"/>
    <property type="evidence" value="ECO:0007669"/>
    <property type="project" value="TreeGrafter"/>
</dbReference>
<comment type="caution">
    <text evidence="5">The sequence shown here is derived from an EMBL/GenBank/DDBJ whole genome shotgun (WGS) entry which is preliminary data.</text>
</comment>
<dbReference type="OrthoDB" id="7301144at2"/>
<dbReference type="AlphaFoldDB" id="A0A0M0I4Q0"/>
<dbReference type="SUPFAM" id="SSF51735">
    <property type="entry name" value="NAD(P)-binding Rossmann-fold domains"/>
    <property type="match status" value="1"/>
</dbReference>
<feature type="domain" description="Ketoreductase" evidence="4">
    <location>
        <begin position="6"/>
        <end position="189"/>
    </location>
</feature>
<dbReference type="Proteomes" id="UP000037530">
    <property type="component" value="Unassembled WGS sequence"/>
</dbReference>
<gene>
    <name evidence="5" type="ORF">AKJ31_02790</name>
</gene>
<keyword evidence="6" id="KW-1185">Reference proteome</keyword>
<dbReference type="InterPro" id="IPR002347">
    <property type="entry name" value="SDR_fam"/>
</dbReference>
<dbReference type="PANTHER" id="PTHR44196:SF1">
    <property type="entry name" value="DEHYDROGENASE_REDUCTASE SDR FAMILY MEMBER 7B"/>
    <property type="match status" value="1"/>
</dbReference>
<dbReference type="InterPro" id="IPR057326">
    <property type="entry name" value="KR_dom"/>
</dbReference>
<proteinExistence type="inferred from homology"/>
<evidence type="ECO:0000256" key="2">
    <source>
        <dbReference type="ARBA" id="ARBA00023002"/>
    </source>
</evidence>
<dbReference type="Gene3D" id="3.40.50.720">
    <property type="entry name" value="NAD(P)-binding Rossmann-like Domain"/>
    <property type="match status" value="1"/>
</dbReference>
<organism evidence="5 6">
    <name type="scientific">Vibrio hepatarius</name>
    <dbReference type="NCBI Taxonomy" id="171383"/>
    <lineage>
        <taxon>Bacteria</taxon>
        <taxon>Pseudomonadati</taxon>
        <taxon>Pseudomonadota</taxon>
        <taxon>Gammaproteobacteria</taxon>
        <taxon>Vibrionales</taxon>
        <taxon>Vibrionaceae</taxon>
        <taxon>Vibrio</taxon>
        <taxon>Vibrio oreintalis group</taxon>
    </lineage>
</organism>
<dbReference type="PANTHER" id="PTHR44196">
    <property type="entry name" value="DEHYDROGENASE/REDUCTASE SDR FAMILY MEMBER 7B"/>
    <property type="match status" value="1"/>
</dbReference>
<evidence type="ECO:0000256" key="3">
    <source>
        <dbReference type="RuleBase" id="RU000363"/>
    </source>
</evidence>
<dbReference type="EMBL" id="LHPI01000001">
    <property type="protein sequence ID" value="KOO09301.1"/>
    <property type="molecule type" value="Genomic_DNA"/>
</dbReference>
<dbReference type="Pfam" id="PF00106">
    <property type="entry name" value="adh_short"/>
    <property type="match status" value="1"/>
</dbReference>
<reference evidence="6" key="1">
    <citation type="submission" date="2015-08" db="EMBL/GenBank/DDBJ databases">
        <title>Vibrio galatheae sp. nov., a novel member of the Vibrionaceae family isolated from the Solomon Islands.</title>
        <authorList>
            <person name="Giubergia S."/>
            <person name="Machado H."/>
            <person name="Mateiu R.V."/>
            <person name="Gram L."/>
        </authorList>
    </citation>
    <scope>NUCLEOTIDE SEQUENCE [LARGE SCALE GENOMIC DNA]</scope>
    <source>
        <strain evidence="6">DSM 19134</strain>
    </source>
</reference>
<dbReference type="RefSeq" id="WP_053407561.1">
    <property type="nucleotide sequence ID" value="NZ_LHPI01000001.1"/>
</dbReference>
<comment type="similarity">
    <text evidence="1 3">Belongs to the short-chain dehydrogenases/reductases (SDR) family.</text>
</comment>
<protein>
    <submittedName>
        <fullName evidence="5">Short-chain dehydrogenase</fullName>
    </submittedName>
</protein>
<dbReference type="CDD" id="cd05233">
    <property type="entry name" value="SDR_c"/>
    <property type="match status" value="1"/>
</dbReference>
<dbReference type="PRINTS" id="PR00081">
    <property type="entry name" value="GDHRDH"/>
</dbReference>
<dbReference type="InterPro" id="IPR036291">
    <property type="entry name" value="NAD(P)-bd_dom_sf"/>
</dbReference>
<dbReference type="NCBIfam" id="NF006565">
    <property type="entry name" value="PRK09072.1"/>
    <property type="match status" value="1"/>
</dbReference>